<dbReference type="PIRSF" id="PIRSF026508">
    <property type="entry name" value="TelA"/>
    <property type="match status" value="1"/>
</dbReference>
<name>A0A2R5HD17_9LACT</name>
<dbReference type="Pfam" id="PF05816">
    <property type="entry name" value="TelA"/>
    <property type="match status" value="1"/>
</dbReference>
<organism evidence="4 5">
    <name type="scientific">Lactococcus termiticola</name>
    <dbReference type="NCBI Taxonomy" id="2169526"/>
    <lineage>
        <taxon>Bacteria</taxon>
        <taxon>Bacillati</taxon>
        <taxon>Bacillota</taxon>
        <taxon>Bacilli</taxon>
        <taxon>Lactobacillales</taxon>
        <taxon>Streptococcaceae</taxon>
        <taxon>Lactococcus</taxon>
    </lineage>
</organism>
<feature type="coiled-coil region" evidence="3">
    <location>
        <begin position="321"/>
        <end position="348"/>
    </location>
</feature>
<dbReference type="InterPro" id="IPR008863">
    <property type="entry name" value="Toxic_anion-R_TelA"/>
</dbReference>
<protein>
    <submittedName>
        <fullName evidence="4">Tellurite resistance protein TelA</fullName>
    </submittedName>
</protein>
<evidence type="ECO:0000313" key="4">
    <source>
        <dbReference type="EMBL" id="GBG95979.1"/>
    </source>
</evidence>
<evidence type="ECO:0000256" key="1">
    <source>
        <dbReference type="ARBA" id="ARBA00005541"/>
    </source>
</evidence>
<comment type="similarity">
    <text evidence="1 2">Belongs to the TelA family.</text>
</comment>
<keyword evidence="3" id="KW-0175">Coiled coil</keyword>
<evidence type="ECO:0000256" key="3">
    <source>
        <dbReference type="SAM" id="Coils"/>
    </source>
</evidence>
<keyword evidence="5" id="KW-1185">Reference proteome</keyword>
<dbReference type="OrthoDB" id="9768858at2"/>
<proteinExistence type="inferred from homology"/>
<reference evidence="4 5" key="1">
    <citation type="journal article" date="2018" name="Genome Announc.">
        <title>Draft Genome Sequence of Lactococcus sp. Strain NtB2 (JCM 32569), Isolated from the Gut of the Higher Termite Nasutitermes takasagoensis.</title>
        <authorList>
            <person name="Noda S."/>
            <person name="Aihara C."/>
            <person name="Yuki M."/>
            <person name="Ohkuma M."/>
        </authorList>
    </citation>
    <scope>NUCLEOTIDE SEQUENCE [LARGE SCALE GENOMIC DNA]</scope>
    <source>
        <strain evidence="4 5">NtB2</strain>
    </source>
</reference>
<dbReference type="EMBL" id="BFFO01000001">
    <property type="protein sequence ID" value="GBG95979.1"/>
    <property type="molecule type" value="Genomic_DNA"/>
</dbReference>
<comment type="caution">
    <text evidence="4">The sequence shown here is derived from an EMBL/GenBank/DDBJ whole genome shotgun (WGS) entry which is preliminary data.</text>
</comment>
<evidence type="ECO:0000256" key="2">
    <source>
        <dbReference type="PIRNR" id="PIRNR026508"/>
    </source>
</evidence>
<gene>
    <name evidence="4" type="primary">telA_1</name>
    <name evidence="4" type="ORF">NtB2_00081</name>
</gene>
<dbReference type="PANTHER" id="PTHR38432">
    <property type="entry name" value="TELA-LIKE PROTEIN SAOUHSC_01408"/>
    <property type="match status" value="1"/>
</dbReference>
<dbReference type="PANTHER" id="PTHR38432:SF1">
    <property type="entry name" value="TELA-LIKE PROTEIN SAOUHSC_01408"/>
    <property type="match status" value="1"/>
</dbReference>
<dbReference type="Proteomes" id="UP000245021">
    <property type="component" value="Unassembled WGS sequence"/>
</dbReference>
<evidence type="ECO:0000313" key="5">
    <source>
        <dbReference type="Proteomes" id="UP000245021"/>
    </source>
</evidence>
<dbReference type="AlphaFoldDB" id="A0A2R5HD17"/>
<sequence length="357" mass="40152">MENPVVETIKLEPEEEQKVKDLALALNPKQSETISNFGLEAQKSMTEFSTKVLNSVKTKDLGEVGTSLNDLMFQLKNADPSDLTQEDNLFEKIFKRAKKSIFDITAKYQKIDAGVELVSERLDEQANQLIADNKTLDGLYEENLNYFKELNLYISAADQKLKELESETIPALQKRAEEENNPMLTQELSDLKAFQNRLDKRKYDLTLARQISIQQAPQIRLIQSTNAELSDKIQASINTAIPLWKNQLTVALTLLNQKQALSTQKAVSDTTNNLLMKNAEALKTSSIATAQEQERGIVDIETLKATQARLIETIDETLKIQAEGSEKRRQSEAELAGLEAEMKAKLLNLTQGHKEEA</sequence>
<accession>A0A2R5HD17</accession>
<dbReference type="RefSeq" id="WP_109244974.1">
    <property type="nucleotide sequence ID" value="NZ_BFFO01000001.1"/>
</dbReference>